<dbReference type="GO" id="GO:0016757">
    <property type="term" value="F:glycosyltransferase activity"/>
    <property type="evidence" value="ECO:0007669"/>
    <property type="project" value="UniProtKB-KW"/>
</dbReference>
<dbReference type="Gene3D" id="3.90.550.10">
    <property type="entry name" value="Spore Coat Polysaccharide Biosynthesis Protein SpsA, Chain A"/>
    <property type="match status" value="1"/>
</dbReference>
<accession>A0A6A6W7A7</accession>
<dbReference type="PANTHER" id="PTHR43867:SF2">
    <property type="entry name" value="CELLULOSE SYNTHASE CATALYTIC SUBUNIT A [UDP-FORMING]"/>
    <property type="match status" value="1"/>
</dbReference>
<proteinExistence type="predicted"/>
<keyword evidence="5 7" id="KW-1133">Transmembrane helix</keyword>
<dbReference type="EMBL" id="ML996572">
    <property type="protein sequence ID" value="KAF2757840.1"/>
    <property type="molecule type" value="Genomic_DNA"/>
</dbReference>
<keyword evidence="6 7" id="KW-0472">Membrane</keyword>
<evidence type="ECO:0000256" key="2">
    <source>
        <dbReference type="ARBA" id="ARBA00022676"/>
    </source>
</evidence>
<dbReference type="InterPro" id="IPR001173">
    <property type="entry name" value="Glyco_trans_2-like"/>
</dbReference>
<evidence type="ECO:0000313" key="10">
    <source>
        <dbReference type="Proteomes" id="UP000799437"/>
    </source>
</evidence>
<feature type="transmembrane region" description="Helical" evidence="7">
    <location>
        <begin position="468"/>
        <end position="491"/>
    </location>
</feature>
<evidence type="ECO:0000256" key="6">
    <source>
        <dbReference type="ARBA" id="ARBA00023136"/>
    </source>
</evidence>
<reference evidence="9" key="1">
    <citation type="journal article" date="2020" name="Stud. Mycol.">
        <title>101 Dothideomycetes genomes: a test case for predicting lifestyles and emergence of pathogens.</title>
        <authorList>
            <person name="Haridas S."/>
            <person name="Albert R."/>
            <person name="Binder M."/>
            <person name="Bloem J."/>
            <person name="Labutti K."/>
            <person name="Salamov A."/>
            <person name="Andreopoulos B."/>
            <person name="Baker S."/>
            <person name="Barry K."/>
            <person name="Bills G."/>
            <person name="Bluhm B."/>
            <person name="Cannon C."/>
            <person name="Castanera R."/>
            <person name="Culley D."/>
            <person name="Daum C."/>
            <person name="Ezra D."/>
            <person name="Gonzalez J."/>
            <person name="Henrissat B."/>
            <person name="Kuo A."/>
            <person name="Liang C."/>
            <person name="Lipzen A."/>
            <person name="Lutzoni F."/>
            <person name="Magnuson J."/>
            <person name="Mondo S."/>
            <person name="Nolan M."/>
            <person name="Ohm R."/>
            <person name="Pangilinan J."/>
            <person name="Park H.-J."/>
            <person name="Ramirez L."/>
            <person name="Alfaro M."/>
            <person name="Sun H."/>
            <person name="Tritt A."/>
            <person name="Yoshinaga Y."/>
            <person name="Zwiers L.-H."/>
            <person name="Turgeon B."/>
            <person name="Goodwin S."/>
            <person name="Spatafora J."/>
            <person name="Crous P."/>
            <person name="Grigoriev I."/>
        </authorList>
    </citation>
    <scope>NUCLEOTIDE SEQUENCE</scope>
    <source>
        <strain evidence="9">CBS 121739</strain>
    </source>
</reference>
<evidence type="ECO:0000256" key="4">
    <source>
        <dbReference type="ARBA" id="ARBA00022692"/>
    </source>
</evidence>
<protein>
    <submittedName>
        <fullName evidence="9">N-acetylglucosaminyltransferas-like protein</fullName>
    </submittedName>
</protein>
<comment type="subcellular location">
    <subcellularLocation>
        <location evidence="1">Membrane</location>
        <topology evidence="1">Multi-pass membrane protein</topology>
    </subcellularLocation>
</comment>
<dbReference type="PANTHER" id="PTHR43867">
    <property type="entry name" value="CELLULOSE SYNTHASE CATALYTIC SUBUNIT A [UDP-FORMING]"/>
    <property type="match status" value="1"/>
</dbReference>
<evidence type="ECO:0000256" key="7">
    <source>
        <dbReference type="SAM" id="Phobius"/>
    </source>
</evidence>
<dbReference type="OrthoDB" id="72851at2759"/>
<feature type="domain" description="Glycosyltransferase 2-like" evidence="8">
    <location>
        <begin position="220"/>
        <end position="442"/>
    </location>
</feature>
<dbReference type="AlphaFoldDB" id="A0A6A6W7A7"/>
<keyword evidence="10" id="KW-1185">Reference proteome</keyword>
<feature type="transmembrane region" description="Helical" evidence="7">
    <location>
        <begin position="399"/>
        <end position="416"/>
    </location>
</feature>
<evidence type="ECO:0000259" key="8">
    <source>
        <dbReference type="Pfam" id="PF13632"/>
    </source>
</evidence>
<dbReference type="Proteomes" id="UP000799437">
    <property type="component" value="Unassembled WGS sequence"/>
</dbReference>
<evidence type="ECO:0000256" key="5">
    <source>
        <dbReference type="ARBA" id="ARBA00022989"/>
    </source>
</evidence>
<dbReference type="InterPro" id="IPR029044">
    <property type="entry name" value="Nucleotide-diphossugar_trans"/>
</dbReference>
<dbReference type="GeneID" id="54482912"/>
<dbReference type="Pfam" id="PF13632">
    <property type="entry name" value="Glyco_trans_2_3"/>
    <property type="match status" value="1"/>
</dbReference>
<feature type="transmembrane region" description="Helical" evidence="7">
    <location>
        <begin position="49"/>
        <end position="71"/>
    </location>
</feature>
<feature type="transmembrane region" description="Helical" evidence="7">
    <location>
        <begin position="77"/>
        <end position="96"/>
    </location>
</feature>
<name>A0A6A6W7A7_9PEZI</name>
<gene>
    <name evidence="9" type="ORF">EJ05DRAFT_439073</name>
</gene>
<keyword evidence="2" id="KW-0328">Glycosyltransferase</keyword>
<evidence type="ECO:0000256" key="1">
    <source>
        <dbReference type="ARBA" id="ARBA00004141"/>
    </source>
</evidence>
<dbReference type="GO" id="GO:0016020">
    <property type="term" value="C:membrane"/>
    <property type="evidence" value="ECO:0007669"/>
    <property type="project" value="UniProtKB-SubCell"/>
</dbReference>
<dbReference type="SUPFAM" id="SSF53448">
    <property type="entry name" value="Nucleotide-diphospho-sugar transferases"/>
    <property type="match status" value="1"/>
</dbReference>
<keyword evidence="3" id="KW-0808">Transferase</keyword>
<dbReference type="InterPro" id="IPR050321">
    <property type="entry name" value="Glycosyltr_2/OpgH_subfam"/>
</dbReference>
<organism evidence="9 10">
    <name type="scientific">Pseudovirgaria hyperparasitica</name>
    <dbReference type="NCBI Taxonomy" id="470096"/>
    <lineage>
        <taxon>Eukaryota</taxon>
        <taxon>Fungi</taxon>
        <taxon>Dikarya</taxon>
        <taxon>Ascomycota</taxon>
        <taxon>Pezizomycotina</taxon>
        <taxon>Dothideomycetes</taxon>
        <taxon>Dothideomycetes incertae sedis</taxon>
        <taxon>Acrospermales</taxon>
        <taxon>Acrospermaceae</taxon>
        <taxon>Pseudovirgaria</taxon>
    </lineage>
</organism>
<dbReference type="RefSeq" id="XP_033600291.1">
    <property type="nucleotide sequence ID" value="XM_033741858.1"/>
</dbReference>
<keyword evidence="4 7" id="KW-0812">Transmembrane</keyword>
<feature type="transmembrane region" description="Helical" evidence="7">
    <location>
        <begin position="436"/>
        <end position="456"/>
    </location>
</feature>
<evidence type="ECO:0000313" key="9">
    <source>
        <dbReference type="EMBL" id="KAF2757840.1"/>
    </source>
</evidence>
<evidence type="ECO:0000256" key="3">
    <source>
        <dbReference type="ARBA" id="ARBA00022679"/>
    </source>
</evidence>
<dbReference type="CDD" id="cd06423">
    <property type="entry name" value="CESA_like"/>
    <property type="match status" value="1"/>
</dbReference>
<sequence>MKSFSPKDFIVDVGSGASSITDAGIEVATKTKKPRLVARVSQFIHEWTPFLLVSSYFPFSVCLYLVCSQTFVEVFFFIYLATNFYVAAGTVLEAFFSITPIKESRQVVEKASAKNWVFPTPDSDLGMLDLILVAYLPNEKDIILDRVDYMVNKIIYPRDKIRINVLYNTPKAIPDVENDLRVLAKEHHHLRVVKVPNSTSKADNLNHFLTHCVEPDSDVIAIFDADHYPHPNASRWAMERFAQSSDIDIVQGRCIIFNSQDNFLTKMIAVEFDKIYAVSHPGRAVMWNFGLFCGSNGYWRSDLLKKLKMDGSMLTEDIDSALRALSHGANAVHDMNVTSYELAPTTWPTFWKQRLRWAQGWTQASARHLQMTWNAPPEQRPRTARIRFGIFSLLFIREWSYYLVTQCTCLTFSFVISRWPKSGLGALHFLFFQYPIAWWLFFLSVLCLVATLWITNRVKSEFVTRWDIVVFSVFYAFYIIVNATIGLYGHARQVARYSSWNPTVRS</sequence>